<keyword evidence="3" id="KW-0378">Hydrolase</keyword>
<dbReference type="Gene3D" id="3.40.50.1820">
    <property type="entry name" value="alpha/beta hydrolase"/>
    <property type="match status" value="1"/>
</dbReference>
<dbReference type="Pfam" id="PF12697">
    <property type="entry name" value="Abhydrolase_6"/>
    <property type="match status" value="1"/>
</dbReference>
<dbReference type="InterPro" id="IPR029058">
    <property type="entry name" value="AB_hydrolase_fold"/>
</dbReference>
<dbReference type="EMBL" id="CP059399">
    <property type="protein sequence ID" value="QLY28438.1"/>
    <property type="molecule type" value="Genomic_DNA"/>
</dbReference>
<feature type="region of interest" description="Disordered" evidence="1">
    <location>
        <begin position="60"/>
        <end position="79"/>
    </location>
</feature>
<reference evidence="3 4" key="1">
    <citation type="submission" date="2020-07" db="EMBL/GenBank/DDBJ databases">
        <authorList>
            <person name="Zhuang K."/>
            <person name="Ran Y."/>
        </authorList>
    </citation>
    <scope>NUCLEOTIDE SEQUENCE [LARGE SCALE GENOMIC DNA]</scope>
    <source>
        <strain evidence="3 4">WCH-YHL-001</strain>
    </source>
</reference>
<evidence type="ECO:0000256" key="1">
    <source>
        <dbReference type="SAM" id="MobiDB-lite"/>
    </source>
</evidence>
<gene>
    <name evidence="3" type="ORF">H0264_24075</name>
</gene>
<dbReference type="InterPro" id="IPR000073">
    <property type="entry name" value="AB_hydrolase_1"/>
</dbReference>
<dbReference type="KEGG" id="nhu:H0264_24075"/>
<dbReference type="Proteomes" id="UP000515512">
    <property type="component" value="Chromosome"/>
</dbReference>
<dbReference type="InterPro" id="IPR050228">
    <property type="entry name" value="Carboxylesterase_BioH"/>
</dbReference>
<dbReference type="RefSeq" id="WP_181579644.1">
    <property type="nucleotide sequence ID" value="NZ_CP059399.1"/>
</dbReference>
<feature type="domain" description="AB hydrolase-1" evidence="2">
    <location>
        <begin position="34"/>
        <end position="266"/>
    </location>
</feature>
<organism evidence="3 4">
    <name type="scientific">Nocardia huaxiensis</name>
    <dbReference type="NCBI Taxonomy" id="2755382"/>
    <lineage>
        <taxon>Bacteria</taxon>
        <taxon>Bacillati</taxon>
        <taxon>Actinomycetota</taxon>
        <taxon>Actinomycetes</taxon>
        <taxon>Mycobacteriales</taxon>
        <taxon>Nocardiaceae</taxon>
        <taxon>Nocardia</taxon>
    </lineage>
</organism>
<dbReference type="SUPFAM" id="SSF53474">
    <property type="entry name" value="alpha/beta-Hydrolases"/>
    <property type="match status" value="1"/>
</dbReference>
<evidence type="ECO:0000313" key="3">
    <source>
        <dbReference type="EMBL" id="QLY28438.1"/>
    </source>
</evidence>
<name>A0A7D6Z9Q1_9NOCA</name>
<accession>A0A7D6Z9Q1</accession>
<protein>
    <submittedName>
        <fullName evidence="3">Alpha/beta hydrolase</fullName>
    </submittedName>
</protein>
<proteinExistence type="predicted"/>
<sequence length="275" mass="29316">MTSTAPVTSGILTVPDARLYYEVRGSGPLLALVGSPMDSGPFAPVADLLAAEYTVLTADPRGQARSELDDPDQDSTPESRADDLARLITHVDAGPAVVLGSSGGAVTALALTQSRPELVSTLIAHEPPLSELLDDSAAIHAAGAQMIATYQAGDTLGAFKQFFAIAKLHLPEPMLQEMFGGERDARALESDRRFFLHEFGPTTKWVPDTERLRQVPTEIVIGIGDESAGQLCDRTSRRLGTLLGIEPVLFPGGHGGFMEQPDAFAKKLREVLQDS</sequence>
<dbReference type="AlphaFoldDB" id="A0A7D6Z9Q1"/>
<keyword evidence="4" id="KW-1185">Reference proteome</keyword>
<dbReference type="PANTHER" id="PTHR43194:SF2">
    <property type="entry name" value="PEROXISOMAL MEMBRANE PROTEIN LPX1"/>
    <property type="match status" value="1"/>
</dbReference>
<dbReference type="PANTHER" id="PTHR43194">
    <property type="entry name" value="HYDROLASE ALPHA/BETA FOLD FAMILY"/>
    <property type="match status" value="1"/>
</dbReference>
<evidence type="ECO:0000259" key="2">
    <source>
        <dbReference type="Pfam" id="PF12697"/>
    </source>
</evidence>
<evidence type="ECO:0000313" key="4">
    <source>
        <dbReference type="Proteomes" id="UP000515512"/>
    </source>
</evidence>
<dbReference type="GO" id="GO:0016787">
    <property type="term" value="F:hydrolase activity"/>
    <property type="evidence" value="ECO:0007669"/>
    <property type="project" value="UniProtKB-KW"/>
</dbReference>